<geneLocation type="plasmid" evidence="4 6">
    <name>unnamed1</name>
</geneLocation>
<dbReference type="AlphaFoldDB" id="A0A1D7TU12"/>
<dbReference type="Pfam" id="PF05362">
    <property type="entry name" value="Lon_C"/>
    <property type="match status" value="1"/>
</dbReference>
<dbReference type="Proteomes" id="UP000094723">
    <property type="component" value="Plasmid pLS_1"/>
</dbReference>
<dbReference type="GO" id="GO:0030163">
    <property type="term" value="P:protein catabolic process"/>
    <property type="evidence" value="ECO:0007669"/>
    <property type="project" value="InterPro"/>
</dbReference>
<geneLocation type="plasmid" evidence="3">
    <name>pLS_1</name>
</geneLocation>
<reference evidence="3 5" key="1">
    <citation type="submission" date="2016-09" db="EMBL/GenBank/DDBJ databases">
        <title>Complete Genome Sequence of Lactobacillus salivarius Jin.</title>
        <authorList>
            <person name="Jin N."/>
            <person name="Li C."/>
            <person name="Wang M."/>
            <person name="Ren D."/>
            <person name="Di Y."/>
            <person name="Pan R."/>
            <person name="Du S."/>
            <person name="Lu H."/>
            <person name="Li X."/>
            <person name="Tian M."/>
        </authorList>
    </citation>
    <scope>NUCLEOTIDE SEQUENCE [LARGE SCALE GENOMIC DNA]</scope>
    <source>
        <strain evidence="3 5">CICC 23174</strain>
        <plasmid evidence="3">pLS_1</plasmid>
        <plasmid evidence="5">pls_1 sequence</plasmid>
    </source>
</reference>
<accession>A0A1D7TU12</accession>
<keyword evidence="3" id="KW-0614">Plasmid</keyword>
<protein>
    <submittedName>
        <fullName evidence="4">Protease Lon-related BREX system protein BrxL</fullName>
    </submittedName>
    <submittedName>
        <fullName evidence="3">TIGR02688 family protein</fullName>
    </submittedName>
</protein>
<evidence type="ECO:0000313" key="6">
    <source>
        <dbReference type="Proteomes" id="UP001231316"/>
    </source>
</evidence>
<keyword evidence="4" id="KW-0645">Protease</keyword>
<dbReference type="InterPro" id="IPR027065">
    <property type="entry name" value="Lon_Prtase"/>
</dbReference>
<feature type="domain" description="Lon proteolytic" evidence="1">
    <location>
        <begin position="524"/>
        <end position="685"/>
    </location>
</feature>
<dbReference type="NCBIfam" id="TIGR02688">
    <property type="entry name" value="BREX system Lon protease-like protein BrxL"/>
    <property type="match status" value="1"/>
</dbReference>
<dbReference type="Pfam" id="PF13337">
    <property type="entry name" value="BrxL_ATPase"/>
    <property type="match status" value="1"/>
</dbReference>
<dbReference type="Pfam" id="PF20442">
    <property type="entry name" value="BrxL_N"/>
    <property type="match status" value="1"/>
</dbReference>
<evidence type="ECO:0000259" key="1">
    <source>
        <dbReference type="Pfam" id="PF05362"/>
    </source>
</evidence>
<proteinExistence type="predicted"/>
<dbReference type="GO" id="GO:0005524">
    <property type="term" value="F:ATP binding"/>
    <property type="evidence" value="ECO:0007669"/>
    <property type="project" value="InterPro"/>
</dbReference>
<reference evidence="4" key="2">
    <citation type="submission" date="2023-04" db="EMBL/GenBank/DDBJ databases">
        <title>Four porcine-derived lactic acid bacteria strains analyses and their evaluation as potential probiotics based on genomics.</title>
        <authorList>
            <person name="Niu D."/>
        </authorList>
    </citation>
    <scope>NUCLEOTIDE SEQUENCE</scope>
    <source>
        <strain evidence="4">ZSA5</strain>
        <plasmid evidence="4">unnamed1</plasmid>
    </source>
</reference>
<dbReference type="SUPFAM" id="SSF54211">
    <property type="entry name" value="Ribosomal protein S5 domain 2-like"/>
    <property type="match status" value="1"/>
</dbReference>
<dbReference type="Proteomes" id="UP001231316">
    <property type="component" value="Plasmid unnamed1"/>
</dbReference>
<evidence type="ECO:0000313" key="5">
    <source>
        <dbReference type="Proteomes" id="UP000094723"/>
    </source>
</evidence>
<dbReference type="NCBIfam" id="TIGR02653">
    <property type="entry name" value="Lon_rel_chp"/>
    <property type="match status" value="1"/>
</dbReference>
<gene>
    <name evidence="4" type="primary">brxL</name>
    <name evidence="3" type="ORF">BHF65_09250</name>
    <name evidence="4" type="ORF">QFE45_09650</name>
</gene>
<evidence type="ECO:0000313" key="3">
    <source>
        <dbReference type="EMBL" id="AOO74448.1"/>
    </source>
</evidence>
<dbReference type="GO" id="GO:0004252">
    <property type="term" value="F:serine-type endopeptidase activity"/>
    <property type="evidence" value="ECO:0007669"/>
    <property type="project" value="InterPro"/>
</dbReference>
<dbReference type="GO" id="GO:0006508">
    <property type="term" value="P:proteolysis"/>
    <property type="evidence" value="ECO:0007669"/>
    <property type="project" value="UniProtKB-KW"/>
</dbReference>
<name>A0A1D7TU12_9LACO</name>
<dbReference type="InterPro" id="IPR013473">
    <property type="entry name" value="BrxL"/>
</dbReference>
<dbReference type="InterPro" id="IPR046838">
    <property type="entry name" value="BrxL_N"/>
</dbReference>
<dbReference type="EMBL" id="CP017108">
    <property type="protein sequence ID" value="AOO74448.1"/>
    <property type="molecule type" value="Genomic_DNA"/>
</dbReference>
<dbReference type="Gene3D" id="3.30.230.10">
    <property type="match status" value="1"/>
</dbReference>
<keyword evidence="4" id="KW-0378">Hydrolase</keyword>
<organism evidence="3 5">
    <name type="scientific">Ligilactobacillus salivarius</name>
    <dbReference type="NCBI Taxonomy" id="1624"/>
    <lineage>
        <taxon>Bacteria</taxon>
        <taxon>Bacillati</taxon>
        <taxon>Bacillota</taxon>
        <taxon>Bacilli</taxon>
        <taxon>Lactobacillales</taxon>
        <taxon>Lactobacillaceae</taxon>
        <taxon>Ligilactobacillus</taxon>
    </lineage>
</organism>
<dbReference type="InterPro" id="IPR020568">
    <property type="entry name" value="Ribosomal_Su5_D2-typ_SF"/>
</dbReference>
<dbReference type="InterPro" id="IPR014061">
    <property type="entry name" value="BrxL-like"/>
</dbReference>
<evidence type="ECO:0000259" key="2">
    <source>
        <dbReference type="Pfam" id="PF20442"/>
    </source>
</evidence>
<dbReference type="RefSeq" id="WP_069469585.1">
    <property type="nucleotide sequence ID" value="NZ_CANCWC010000018.1"/>
</dbReference>
<dbReference type="GO" id="GO:0004176">
    <property type="term" value="F:ATP-dependent peptidase activity"/>
    <property type="evidence" value="ECO:0007669"/>
    <property type="project" value="InterPro"/>
</dbReference>
<dbReference type="InterPro" id="IPR008269">
    <property type="entry name" value="Lon_proteolytic"/>
</dbReference>
<dbReference type="EMBL" id="CP123972">
    <property type="protein sequence ID" value="WII29628.1"/>
    <property type="molecule type" value="Genomic_DNA"/>
</dbReference>
<dbReference type="PANTHER" id="PTHR10046">
    <property type="entry name" value="ATP DEPENDENT LON PROTEASE FAMILY MEMBER"/>
    <property type="match status" value="1"/>
</dbReference>
<feature type="domain" description="BREX system Lon protease-like BrxL N-terminal" evidence="2">
    <location>
        <begin position="22"/>
        <end position="152"/>
    </location>
</feature>
<geneLocation type="plasmid" evidence="5">
    <name>pls_1 sequence</name>
</geneLocation>
<dbReference type="InterPro" id="IPR014721">
    <property type="entry name" value="Ribsml_uS5_D2-typ_fold_subgr"/>
</dbReference>
<sequence>MDEEREVNESTREIIKDKLRQNFDGKIVRKDLTKKIKEGANVPVYVLEFLLGQYCSSDDDEIIEQGVKNVKRIIADNFVRPDEAQKILSKLRNNGSHTVIDMITVNLNMKANIYQASFSNLGISGIEIADEYPEKYDRLLSGGIWCIVQLSYEYVEEEKKNSIPIKIMKLTPIQMPHIDIEELKEGRKAFTKEEWLDIMLRSIGMEPDELTYREKWLLLTRMIPLVENNFNLCELGPRSTGKSHLYKEISPNSILVSGGQTTVANLFYNMGRKTVGLVGLWDCVAFDEVAGIRFKDKDGIQIMKDYMASGSFARGKEEKAASASMVFVGNINQSVDVLLKTSSLFDPFPPEMGTDTAFLDRMHCYLPGWEIPKFRPEYFTNDYGFISDYLAEFVRELRKEQYGDAIDQYFRLGKNLNQRDTIAVRRMADGYLKLMYPDGNFTKEDVEEILQISLEMRRRVKEQLKKLGGMEFYDVNFSYIDNETFEEHYVSVPEQGGGKLIPEGMCNPGQIYTVSQGKSGMLGVFRLESQMLPGTGKFERTGIGSDRDAKESTNTAFNFLKANGNRISGSISTTTKDYIINYQDLQGIGMTGKLALPTLIAMCSIALNKPTLSNLAILGEISISGTMMKVDELANALQVCLDSGAKRVLLPITSAAELGTIPADLIGSFNLIFYNSAEDAVFKALGVE</sequence>
<evidence type="ECO:0000313" key="4">
    <source>
        <dbReference type="EMBL" id="WII29628.1"/>
    </source>
</evidence>